<proteinExistence type="predicted"/>
<feature type="transmembrane region" description="Helical" evidence="1">
    <location>
        <begin position="82"/>
        <end position="103"/>
    </location>
</feature>
<dbReference type="Proteomes" id="UP000887574">
    <property type="component" value="Unplaced"/>
</dbReference>
<feature type="signal peptide" evidence="2">
    <location>
        <begin position="1"/>
        <end position="17"/>
    </location>
</feature>
<keyword evidence="1" id="KW-0472">Membrane</keyword>
<keyword evidence="3" id="KW-1185">Reference proteome</keyword>
<accession>A0A915E9N2</accession>
<keyword evidence="1" id="KW-1133">Transmembrane helix</keyword>
<evidence type="ECO:0000313" key="4">
    <source>
        <dbReference type="WBParaSite" id="jg3543"/>
    </source>
</evidence>
<dbReference type="AlphaFoldDB" id="A0A915E9N2"/>
<evidence type="ECO:0000256" key="1">
    <source>
        <dbReference type="SAM" id="Phobius"/>
    </source>
</evidence>
<dbReference type="WBParaSite" id="jg3543">
    <property type="protein sequence ID" value="jg3543"/>
    <property type="gene ID" value="jg3543"/>
</dbReference>
<evidence type="ECO:0000256" key="2">
    <source>
        <dbReference type="SAM" id="SignalP"/>
    </source>
</evidence>
<sequence>MLGVACLFTLILAVCYCLSCYPNPLESYTWSPQIKQITDIDSSHISCIEKLGSVLHLFNTIYSILFEAQALKKAENDIQMTLILILQAILPLITGFIVEHLRVKTVFVKKDRRV</sequence>
<evidence type="ECO:0000313" key="3">
    <source>
        <dbReference type="Proteomes" id="UP000887574"/>
    </source>
</evidence>
<reference evidence="4" key="1">
    <citation type="submission" date="2022-11" db="UniProtKB">
        <authorList>
            <consortium name="WormBaseParasite"/>
        </authorList>
    </citation>
    <scope>IDENTIFICATION</scope>
</reference>
<organism evidence="3 4">
    <name type="scientific">Ditylenchus dipsaci</name>
    <dbReference type="NCBI Taxonomy" id="166011"/>
    <lineage>
        <taxon>Eukaryota</taxon>
        <taxon>Metazoa</taxon>
        <taxon>Ecdysozoa</taxon>
        <taxon>Nematoda</taxon>
        <taxon>Chromadorea</taxon>
        <taxon>Rhabditida</taxon>
        <taxon>Tylenchina</taxon>
        <taxon>Tylenchomorpha</taxon>
        <taxon>Sphaerularioidea</taxon>
        <taxon>Anguinidae</taxon>
        <taxon>Anguininae</taxon>
        <taxon>Ditylenchus</taxon>
    </lineage>
</organism>
<feature type="chain" id="PRO_5037479877" evidence="2">
    <location>
        <begin position="18"/>
        <end position="114"/>
    </location>
</feature>
<name>A0A915E9N2_9BILA</name>
<keyword evidence="1" id="KW-0812">Transmembrane</keyword>
<keyword evidence="2" id="KW-0732">Signal</keyword>
<protein>
    <submittedName>
        <fullName evidence="4">Uncharacterized protein</fullName>
    </submittedName>
</protein>